<keyword evidence="3" id="KW-1185">Reference proteome</keyword>
<feature type="transmembrane region" description="Helical" evidence="1">
    <location>
        <begin position="83"/>
        <end position="101"/>
    </location>
</feature>
<keyword evidence="1" id="KW-0812">Transmembrane</keyword>
<feature type="transmembrane region" description="Helical" evidence="1">
    <location>
        <begin position="121"/>
        <end position="140"/>
    </location>
</feature>
<evidence type="ECO:0000256" key="1">
    <source>
        <dbReference type="SAM" id="Phobius"/>
    </source>
</evidence>
<name>A0A327Z0R5_9ACTN</name>
<gene>
    <name evidence="2" type="ORF">B0I29_12811</name>
</gene>
<evidence type="ECO:0000313" key="2">
    <source>
        <dbReference type="EMBL" id="RAK26179.1"/>
    </source>
</evidence>
<protein>
    <recommendedName>
        <fullName evidence="4">Polyketide cyclase/dehydrase/lipid transport protein</fullName>
    </recommendedName>
</protein>
<evidence type="ECO:0008006" key="4">
    <source>
        <dbReference type="Google" id="ProtNLM"/>
    </source>
</evidence>
<keyword evidence="1" id="KW-1133">Transmembrane helix</keyword>
<dbReference type="AlphaFoldDB" id="A0A327Z0R5"/>
<dbReference type="Proteomes" id="UP000249341">
    <property type="component" value="Unassembled WGS sequence"/>
</dbReference>
<evidence type="ECO:0000313" key="3">
    <source>
        <dbReference type="Proteomes" id="UP000249341"/>
    </source>
</evidence>
<accession>A0A327Z0R5</accession>
<dbReference type="EMBL" id="QLMJ01000028">
    <property type="protein sequence ID" value="RAK26179.1"/>
    <property type="molecule type" value="Genomic_DNA"/>
</dbReference>
<keyword evidence="1" id="KW-0472">Membrane</keyword>
<dbReference type="OrthoDB" id="7554712at2"/>
<sequence length="166" mass="18358">MTIKHTAYATVDAPHPEIDLENWLFGLSDDEYQACARGHHGAGTFTDDKGRGMVNTESVGGNLIVQHYRVVRAEKSFVEMYSAASRIFLFHLIPVTGAVRWTLTTTPKSATSSTFACSVEVILSPVLAVLARTIVLGLFIRRHCEEETPNFAADILRKHRKVPMSA</sequence>
<comment type="caution">
    <text evidence="2">The sequence shown here is derived from an EMBL/GenBank/DDBJ whole genome shotgun (WGS) entry which is preliminary data.</text>
</comment>
<proteinExistence type="predicted"/>
<organism evidence="2 3">
    <name type="scientific">Actinoplanes lutulentus</name>
    <dbReference type="NCBI Taxonomy" id="1287878"/>
    <lineage>
        <taxon>Bacteria</taxon>
        <taxon>Bacillati</taxon>
        <taxon>Actinomycetota</taxon>
        <taxon>Actinomycetes</taxon>
        <taxon>Micromonosporales</taxon>
        <taxon>Micromonosporaceae</taxon>
        <taxon>Actinoplanes</taxon>
    </lineage>
</organism>
<dbReference type="RefSeq" id="WP_111654687.1">
    <property type="nucleotide sequence ID" value="NZ_JACHWI010000013.1"/>
</dbReference>
<reference evidence="2 3" key="1">
    <citation type="submission" date="2018-06" db="EMBL/GenBank/DDBJ databases">
        <title>Genomic Encyclopedia of Type Strains, Phase III (KMG-III): the genomes of soil and plant-associated and newly described type strains.</title>
        <authorList>
            <person name="Whitman W."/>
        </authorList>
    </citation>
    <scope>NUCLEOTIDE SEQUENCE [LARGE SCALE GENOMIC DNA]</scope>
    <source>
        <strain evidence="2 3">CGMCC 4.7090</strain>
    </source>
</reference>